<dbReference type="EMBL" id="WJQU01001925">
    <property type="protein sequence ID" value="KAJ6633540.1"/>
    <property type="molecule type" value="Genomic_DNA"/>
</dbReference>
<sequence>MSILRLALVVLSVSLFSSTPVSSLICWLCSSDSLHTEFCGEQLNLTQLTVQQRNYLYRECIPPEERINAYGQELVSKCRIQLLRIRGEDVYSRSCVVEPVNDDRYACLGRRVFPEV</sequence>
<evidence type="ECO:0000313" key="2">
    <source>
        <dbReference type="EMBL" id="KAJ6633540.1"/>
    </source>
</evidence>
<evidence type="ECO:0000256" key="1">
    <source>
        <dbReference type="SAM" id="SignalP"/>
    </source>
</evidence>
<name>A0A9Q0MMN3_9DIPT</name>
<evidence type="ECO:0000313" key="3">
    <source>
        <dbReference type="Proteomes" id="UP001151699"/>
    </source>
</evidence>
<organism evidence="2 3">
    <name type="scientific">Pseudolycoriella hygida</name>
    <dbReference type="NCBI Taxonomy" id="35572"/>
    <lineage>
        <taxon>Eukaryota</taxon>
        <taxon>Metazoa</taxon>
        <taxon>Ecdysozoa</taxon>
        <taxon>Arthropoda</taxon>
        <taxon>Hexapoda</taxon>
        <taxon>Insecta</taxon>
        <taxon>Pterygota</taxon>
        <taxon>Neoptera</taxon>
        <taxon>Endopterygota</taxon>
        <taxon>Diptera</taxon>
        <taxon>Nematocera</taxon>
        <taxon>Sciaroidea</taxon>
        <taxon>Sciaridae</taxon>
        <taxon>Pseudolycoriella</taxon>
    </lineage>
</organism>
<dbReference type="Proteomes" id="UP001151699">
    <property type="component" value="Unassembled WGS sequence"/>
</dbReference>
<accession>A0A9Q0MMN3</accession>
<reference evidence="2" key="1">
    <citation type="submission" date="2022-07" db="EMBL/GenBank/DDBJ databases">
        <authorList>
            <person name="Trinca V."/>
            <person name="Uliana J.V.C."/>
            <person name="Torres T.T."/>
            <person name="Ward R.J."/>
            <person name="Monesi N."/>
        </authorList>
    </citation>
    <scope>NUCLEOTIDE SEQUENCE</scope>
    <source>
        <strain evidence="2">HSMRA1968</strain>
        <tissue evidence="2">Whole embryos</tissue>
    </source>
</reference>
<keyword evidence="3" id="KW-1185">Reference proteome</keyword>
<feature type="signal peptide" evidence="1">
    <location>
        <begin position="1"/>
        <end position="23"/>
    </location>
</feature>
<comment type="caution">
    <text evidence="2">The sequence shown here is derived from an EMBL/GenBank/DDBJ whole genome shotgun (WGS) entry which is preliminary data.</text>
</comment>
<keyword evidence="1" id="KW-0732">Signal</keyword>
<gene>
    <name evidence="2" type="ORF">Bhyg_16807</name>
</gene>
<protein>
    <recommendedName>
        <fullName evidence="4">Protein quiver</fullName>
    </recommendedName>
</protein>
<proteinExistence type="predicted"/>
<feature type="non-terminal residue" evidence="2">
    <location>
        <position position="116"/>
    </location>
</feature>
<feature type="chain" id="PRO_5040414623" description="Protein quiver" evidence="1">
    <location>
        <begin position="24"/>
        <end position="116"/>
    </location>
</feature>
<evidence type="ECO:0008006" key="4">
    <source>
        <dbReference type="Google" id="ProtNLM"/>
    </source>
</evidence>
<dbReference type="AlphaFoldDB" id="A0A9Q0MMN3"/>